<gene>
    <name evidence="1" type="ORF">BDR25DRAFT_362930</name>
</gene>
<protein>
    <submittedName>
        <fullName evidence="1">Uncharacterized protein</fullName>
    </submittedName>
</protein>
<accession>A0ACB6QB59</accession>
<dbReference type="EMBL" id="MU003551">
    <property type="protein sequence ID" value="KAF2463386.1"/>
    <property type="molecule type" value="Genomic_DNA"/>
</dbReference>
<keyword evidence="2" id="KW-1185">Reference proteome</keyword>
<proteinExistence type="predicted"/>
<comment type="caution">
    <text evidence="1">The sequence shown here is derived from an EMBL/GenBank/DDBJ whole genome shotgun (WGS) entry which is preliminary data.</text>
</comment>
<name>A0ACB6QB59_9PLEO</name>
<dbReference type="Proteomes" id="UP000799755">
    <property type="component" value="Unassembled WGS sequence"/>
</dbReference>
<reference evidence="1" key="1">
    <citation type="journal article" date="2020" name="Stud. Mycol.">
        <title>101 Dothideomycetes genomes: a test case for predicting lifestyles and emergence of pathogens.</title>
        <authorList>
            <person name="Haridas S."/>
            <person name="Albert R."/>
            <person name="Binder M."/>
            <person name="Bloem J."/>
            <person name="Labutti K."/>
            <person name="Salamov A."/>
            <person name="Andreopoulos B."/>
            <person name="Baker S."/>
            <person name="Barry K."/>
            <person name="Bills G."/>
            <person name="Bluhm B."/>
            <person name="Cannon C."/>
            <person name="Castanera R."/>
            <person name="Culley D."/>
            <person name="Daum C."/>
            <person name="Ezra D."/>
            <person name="Gonzalez J."/>
            <person name="Henrissat B."/>
            <person name="Kuo A."/>
            <person name="Liang C."/>
            <person name="Lipzen A."/>
            <person name="Lutzoni F."/>
            <person name="Magnuson J."/>
            <person name="Mondo S."/>
            <person name="Nolan M."/>
            <person name="Ohm R."/>
            <person name="Pangilinan J."/>
            <person name="Park H.-J."/>
            <person name="Ramirez L."/>
            <person name="Alfaro M."/>
            <person name="Sun H."/>
            <person name="Tritt A."/>
            <person name="Yoshinaga Y."/>
            <person name="Zwiers L.-H."/>
            <person name="Turgeon B."/>
            <person name="Goodwin S."/>
            <person name="Spatafora J."/>
            <person name="Crous P."/>
            <person name="Grigoriev I."/>
        </authorList>
    </citation>
    <scope>NUCLEOTIDE SEQUENCE</scope>
    <source>
        <strain evidence="1">ATCC 200398</strain>
    </source>
</reference>
<evidence type="ECO:0000313" key="1">
    <source>
        <dbReference type="EMBL" id="KAF2463386.1"/>
    </source>
</evidence>
<evidence type="ECO:0000313" key="2">
    <source>
        <dbReference type="Proteomes" id="UP000799755"/>
    </source>
</evidence>
<sequence>MVRGRDIIRVNTSECAANEGCYDAPQGEKVKDKRTNMARGKLGKGYECGKDLAERCLARGRGSSLGFASEWSTLSDFIKLNCGCDPIPAQSLNGLVTQHGIHDVLKEDENGERTQPNVSLSCCISQPIGSPQPAIVCSRRRLRFIQCSLFKHMCITNNPPRGMGNSTRTGKGADGLVEHETFLKRGPYVGKYRETIRSNFFITTLQRGGTSDTSLALHRLDFDSISKAKRFHSAYRRPIFQHLKMVCISSKSFDLITFRPSPQPAFKEGMGHPAFEYDVAEQYKRQKRRRTRRSWAISGAAAASSSSGGGGSVLMGEGGDWLRNMDSGLAVPFRFSAGVLIAPSFYPASFLLSSSKKPPLAFVVLIPSPFSSNFPFHTLLSHHFSSFPS</sequence>
<organism evidence="1 2">
    <name type="scientific">Lindgomyces ingoldianus</name>
    <dbReference type="NCBI Taxonomy" id="673940"/>
    <lineage>
        <taxon>Eukaryota</taxon>
        <taxon>Fungi</taxon>
        <taxon>Dikarya</taxon>
        <taxon>Ascomycota</taxon>
        <taxon>Pezizomycotina</taxon>
        <taxon>Dothideomycetes</taxon>
        <taxon>Pleosporomycetidae</taxon>
        <taxon>Pleosporales</taxon>
        <taxon>Lindgomycetaceae</taxon>
        <taxon>Lindgomyces</taxon>
    </lineage>
</organism>